<accession>A0AAX3RPV4</accession>
<dbReference type="Proteomes" id="UP001214898">
    <property type="component" value="Chromosome"/>
</dbReference>
<evidence type="ECO:0000313" key="1">
    <source>
        <dbReference type="EMBL" id="WEY85317.1"/>
    </source>
</evidence>
<proteinExistence type="predicted"/>
<gene>
    <name evidence="1" type="ORF">P5633_03570</name>
</gene>
<dbReference type="EMBL" id="CP120576">
    <property type="protein sequence ID" value="WEY85317.1"/>
    <property type="molecule type" value="Genomic_DNA"/>
</dbReference>
<organism evidence="1 2">
    <name type="scientific">Bacillus subtilis</name>
    <dbReference type="NCBI Taxonomy" id="1423"/>
    <lineage>
        <taxon>Bacteria</taxon>
        <taxon>Bacillati</taxon>
        <taxon>Bacillota</taxon>
        <taxon>Bacilli</taxon>
        <taxon>Bacillales</taxon>
        <taxon>Bacillaceae</taxon>
        <taxon>Bacillus</taxon>
    </lineage>
</organism>
<reference evidence="1" key="1">
    <citation type="submission" date="2025-02" db="EMBL/GenBank/DDBJ databases">
        <title>Complete genome sequences of 52 Bacillus and Priestia strains isolated from West-African fermentations and 26 reference strains from the DSMZ collection.</title>
        <authorList>
            <person name="Wiedenbein E.S."/>
            <person name="Canoy T.S."/>
            <person name="Hui Y."/>
            <person name="Parkouda C."/>
            <person name="Dawende C."/>
            <person name="Ametefe E."/>
            <person name="Jespersen L."/>
            <person name="Nielsen D.S."/>
        </authorList>
    </citation>
    <scope>NUCLEOTIDE SEQUENCE</scope>
    <source>
        <strain evidence="1">PRO56</strain>
    </source>
</reference>
<sequence length="114" mass="13604">MREIRCLKDFESVASKINDKFLVYLKQEFYGLYEYLSNGEKIEDFLLVPYESMIILEDKEELDKVIENKMGLEFIEKLHLNNKVVLRIGIRSFEDIQLHYSISECKKQRGKYLG</sequence>
<name>A0AAX3RPV4_BACIU</name>
<evidence type="ECO:0000313" key="2">
    <source>
        <dbReference type="Proteomes" id="UP001214898"/>
    </source>
</evidence>
<protein>
    <submittedName>
        <fullName evidence="1">Uncharacterized protein</fullName>
    </submittedName>
</protein>
<dbReference type="AlphaFoldDB" id="A0AAX3RPV4"/>